<dbReference type="EMBL" id="QREH01000001">
    <property type="protein sequence ID" value="REE03042.1"/>
    <property type="molecule type" value="Genomic_DNA"/>
</dbReference>
<evidence type="ECO:0000256" key="8">
    <source>
        <dbReference type="RuleBase" id="RU000397"/>
    </source>
</evidence>
<feature type="binding site" evidence="5">
    <location>
        <position position="236"/>
    </location>
    <ligand>
        <name>D-glyceraldehyde 3-phosphate</name>
        <dbReference type="ChEBI" id="CHEBI:59776"/>
    </ligand>
</feature>
<keyword evidence="6" id="KW-0547">Nucleotide-binding</keyword>
<reference evidence="11 12" key="1">
    <citation type="submission" date="2018-07" db="EMBL/GenBank/DDBJ databases">
        <title>Sequencing the genomes of 1000 actinobacteria strains.</title>
        <authorList>
            <person name="Klenk H.-P."/>
        </authorList>
    </citation>
    <scope>NUCLEOTIDE SEQUENCE [LARGE SCALE GENOMIC DNA]</scope>
    <source>
        <strain evidence="11 12">DSM 14442</strain>
    </source>
</reference>
<dbReference type="CDD" id="cd18126">
    <property type="entry name" value="GAPDH_I_C"/>
    <property type="match status" value="1"/>
</dbReference>
<dbReference type="GO" id="GO:0051287">
    <property type="term" value="F:NAD binding"/>
    <property type="evidence" value="ECO:0007669"/>
    <property type="project" value="InterPro"/>
</dbReference>
<dbReference type="AlphaFoldDB" id="A0A3D9LA94"/>
<dbReference type="Pfam" id="PF02800">
    <property type="entry name" value="Gp_dh_C"/>
    <property type="match status" value="1"/>
</dbReference>
<sequence>MSTATRIAINGFGRIGRNALRVIEQEGHDLELVAVNDLADVEDLLYLVKYDTILGRYPHGIELVDGNLVANGRTIRVFSEKDPSKLPWDELGVDIVVECTGHFTQAEDARKHLEAGARKVVLSAPGKGVDGTFVMGVNDSTYDPAMDIISAASCTTNCLAPMAKVLHDSFGVVDGIMTTIHAYTGDQNLHDGPHPKDRRRARAAAQNMVPTSTGAAKAIGEVIPSLKGKLDGFAMRVPTITGSATDLTVELEREASIDEVNAAFQAAAQTPELQGRLVYNVDPITSSDIITSPAACTFDAPLTKSIGKTVKIIGWYDNEWGYTCQLMDLTSMVASKL</sequence>
<dbReference type="GO" id="GO:0005737">
    <property type="term" value="C:cytoplasm"/>
    <property type="evidence" value="ECO:0007669"/>
    <property type="project" value="UniProtKB-SubCell"/>
</dbReference>
<feature type="domain" description="Glyceraldehyde 3-phosphate dehydrogenase NAD(P) binding" evidence="10">
    <location>
        <begin position="5"/>
        <end position="154"/>
    </location>
</feature>
<gene>
    <name evidence="11" type="ORF">C8E99_0842</name>
</gene>
<dbReference type="InterPro" id="IPR036291">
    <property type="entry name" value="NAD(P)-bd_dom_sf"/>
</dbReference>
<dbReference type="PIRSF" id="PIRSF000149">
    <property type="entry name" value="GAP_DH"/>
    <property type="match status" value="1"/>
</dbReference>
<evidence type="ECO:0000256" key="5">
    <source>
        <dbReference type="PIRSR" id="PIRSR000149-2"/>
    </source>
</evidence>
<comment type="similarity">
    <text evidence="2 8">Belongs to the glyceraldehyde-3-phosphate dehydrogenase family.</text>
</comment>
<dbReference type="PROSITE" id="PS00071">
    <property type="entry name" value="GAPDH"/>
    <property type="match status" value="1"/>
</dbReference>
<dbReference type="Pfam" id="PF00044">
    <property type="entry name" value="Gp_dh_N"/>
    <property type="match status" value="1"/>
</dbReference>
<comment type="caution">
    <text evidence="11">The sequence shown here is derived from an EMBL/GenBank/DDBJ whole genome shotgun (WGS) entry which is preliminary data.</text>
</comment>
<dbReference type="EC" id="1.2.1.-" evidence="9"/>
<evidence type="ECO:0000256" key="9">
    <source>
        <dbReference type="RuleBase" id="RU361160"/>
    </source>
</evidence>
<dbReference type="SUPFAM" id="SSF51735">
    <property type="entry name" value="NAD(P)-binding Rossmann-fold domains"/>
    <property type="match status" value="1"/>
</dbReference>
<feature type="binding site" evidence="5">
    <location>
        <begin position="153"/>
        <end position="155"/>
    </location>
    <ligand>
        <name>D-glyceraldehyde 3-phosphate</name>
        <dbReference type="ChEBI" id="CHEBI:59776"/>
    </ligand>
</feature>
<feature type="binding site" evidence="5">
    <location>
        <position position="184"/>
    </location>
    <ligand>
        <name>D-glyceraldehyde 3-phosphate</name>
        <dbReference type="ChEBI" id="CHEBI:59776"/>
    </ligand>
</feature>
<feature type="binding site" evidence="5">
    <location>
        <begin position="213"/>
        <end position="214"/>
    </location>
    <ligand>
        <name>D-glyceraldehyde 3-phosphate</name>
        <dbReference type="ChEBI" id="CHEBI:59776"/>
    </ligand>
</feature>
<comment type="subcellular location">
    <subcellularLocation>
        <location evidence="1">Cytoplasm</location>
    </subcellularLocation>
</comment>
<dbReference type="OrthoDB" id="9803304at2"/>
<evidence type="ECO:0000313" key="12">
    <source>
        <dbReference type="Proteomes" id="UP000256727"/>
    </source>
</evidence>
<feature type="binding site" evidence="6">
    <location>
        <position position="37"/>
    </location>
    <ligand>
        <name>NAD(+)</name>
        <dbReference type="ChEBI" id="CHEBI:57540"/>
    </ligand>
</feature>
<keyword evidence="3 9" id="KW-0560">Oxidoreductase</keyword>
<name>A0A3D9LA94_9MICC</name>
<organism evidence="11 12">
    <name type="scientific">Citricoccus muralis</name>
    <dbReference type="NCBI Taxonomy" id="169134"/>
    <lineage>
        <taxon>Bacteria</taxon>
        <taxon>Bacillati</taxon>
        <taxon>Actinomycetota</taxon>
        <taxon>Actinomycetes</taxon>
        <taxon>Micrococcales</taxon>
        <taxon>Micrococcaceae</taxon>
        <taxon>Citricoccus</taxon>
    </lineage>
</organism>
<evidence type="ECO:0000256" key="4">
    <source>
        <dbReference type="PIRSR" id="PIRSR000149-1"/>
    </source>
</evidence>
<keyword evidence="6" id="KW-0520">NAD</keyword>
<dbReference type="InterPro" id="IPR020831">
    <property type="entry name" value="GlycerAld/Erythrose_P_DH"/>
</dbReference>
<dbReference type="NCBIfam" id="TIGR01534">
    <property type="entry name" value="GAPDH-I"/>
    <property type="match status" value="1"/>
</dbReference>
<dbReference type="InterPro" id="IPR020829">
    <property type="entry name" value="GlycerAld_3-P_DH_cat"/>
</dbReference>
<dbReference type="SUPFAM" id="SSF55347">
    <property type="entry name" value="Glyceraldehyde-3-phosphate dehydrogenase-like, C-terminal domain"/>
    <property type="match status" value="1"/>
</dbReference>
<dbReference type="FunFam" id="3.30.360.10:FF:000002">
    <property type="entry name" value="Glyceraldehyde-3-phosphate dehydrogenase"/>
    <property type="match status" value="1"/>
</dbReference>
<evidence type="ECO:0000256" key="7">
    <source>
        <dbReference type="PIRSR" id="PIRSR000149-4"/>
    </source>
</evidence>
<feature type="binding site" evidence="6">
    <location>
        <begin position="14"/>
        <end position="15"/>
    </location>
    <ligand>
        <name>NAD(+)</name>
        <dbReference type="ChEBI" id="CHEBI:57540"/>
    </ligand>
</feature>
<dbReference type="PANTHER" id="PTHR43148">
    <property type="entry name" value="GLYCERALDEHYDE-3-PHOSPHATE DEHYDROGENASE 2"/>
    <property type="match status" value="1"/>
</dbReference>
<dbReference type="GO" id="GO:0050661">
    <property type="term" value="F:NADP binding"/>
    <property type="evidence" value="ECO:0007669"/>
    <property type="project" value="InterPro"/>
</dbReference>
<dbReference type="FunFam" id="3.40.50.720:FF:000001">
    <property type="entry name" value="Glyceraldehyde-3-phosphate dehydrogenase"/>
    <property type="match status" value="1"/>
</dbReference>
<evidence type="ECO:0000313" key="11">
    <source>
        <dbReference type="EMBL" id="REE03042.1"/>
    </source>
</evidence>
<dbReference type="Gene3D" id="3.30.360.10">
    <property type="entry name" value="Dihydrodipicolinate Reductase, domain 2"/>
    <property type="match status" value="1"/>
</dbReference>
<evidence type="ECO:0000256" key="1">
    <source>
        <dbReference type="ARBA" id="ARBA00004496"/>
    </source>
</evidence>
<dbReference type="PRINTS" id="PR00078">
    <property type="entry name" value="G3PDHDRGNASE"/>
</dbReference>
<dbReference type="InterPro" id="IPR020828">
    <property type="entry name" value="GlycerAld_3-P_DH_NAD(P)-bd"/>
</dbReference>
<dbReference type="CDD" id="cd05214">
    <property type="entry name" value="GAPDH_I_N"/>
    <property type="match status" value="1"/>
</dbReference>
<dbReference type="InterPro" id="IPR020830">
    <property type="entry name" value="GlycerAld_3-P_DH_AS"/>
</dbReference>
<feature type="binding site" evidence="6">
    <location>
        <position position="123"/>
    </location>
    <ligand>
        <name>NAD(+)</name>
        <dbReference type="ChEBI" id="CHEBI:57540"/>
    </ligand>
</feature>
<dbReference type="InterPro" id="IPR006424">
    <property type="entry name" value="Glyceraldehyde-3-P_DH_1"/>
</dbReference>
<feature type="binding site" evidence="6">
    <location>
        <position position="318"/>
    </location>
    <ligand>
        <name>NAD(+)</name>
        <dbReference type="ChEBI" id="CHEBI:57540"/>
    </ligand>
</feature>
<dbReference type="Gene3D" id="3.40.50.720">
    <property type="entry name" value="NAD(P)-binding Rossmann-like Domain"/>
    <property type="match status" value="1"/>
</dbReference>
<dbReference type="SMART" id="SM00846">
    <property type="entry name" value="Gp_dh_N"/>
    <property type="match status" value="1"/>
</dbReference>
<feature type="active site" description="Nucleophile" evidence="4">
    <location>
        <position position="154"/>
    </location>
</feature>
<proteinExistence type="inferred from homology"/>
<dbReference type="GO" id="GO:0006006">
    <property type="term" value="P:glucose metabolic process"/>
    <property type="evidence" value="ECO:0007669"/>
    <property type="project" value="InterPro"/>
</dbReference>
<evidence type="ECO:0000256" key="2">
    <source>
        <dbReference type="ARBA" id="ARBA00007406"/>
    </source>
</evidence>
<dbReference type="RefSeq" id="WP_115931232.1">
    <property type="nucleotide sequence ID" value="NZ_QREH01000001.1"/>
</dbReference>
<dbReference type="GO" id="GO:0004365">
    <property type="term" value="F:glyceraldehyde-3-phosphate dehydrogenase (NAD+) (phosphorylating) activity"/>
    <property type="evidence" value="ECO:0007669"/>
    <property type="project" value="UniProtKB-ARBA"/>
</dbReference>
<accession>A0A3D9LA94</accession>
<evidence type="ECO:0000259" key="10">
    <source>
        <dbReference type="SMART" id="SM00846"/>
    </source>
</evidence>
<evidence type="ECO:0000256" key="6">
    <source>
        <dbReference type="PIRSR" id="PIRSR000149-3"/>
    </source>
</evidence>
<evidence type="ECO:0000256" key="3">
    <source>
        <dbReference type="ARBA" id="ARBA00023002"/>
    </source>
</evidence>
<dbReference type="Proteomes" id="UP000256727">
    <property type="component" value="Unassembled WGS sequence"/>
</dbReference>
<protein>
    <recommendedName>
        <fullName evidence="9">Glyceraldehyde-3-phosphate dehydrogenase</fullName>
        <ecNumber evidence="9">1.2.1.-</ecNumber>
    </recommendedName>
</protein>
<feature type="site" description="Activates thiol group during catalysis" evidence="7">
    <location>
        <position position="181"/>
    </location>
</feature>
<keyword evidence="12" id="KW-1185">Reference proteome</keyword>